<organism evidence="1 2">
    <name type="scientific">Pythium insidiosum</name>
    <name type="common">Pythiosis disease agent</name>
    <dbReference type="NCBI Taxonomy" id="114742"/>
    <lineage>
        <taxon>Eukaryota</taxon>
        <taxon>Sar</taxon>
        <taxon>Stramenopiles</taxon>
        <taxon>Oomycota</taxon>
        <taxon>Peronosporomycetes</taxon>
        <taxon>Pythiales</taxon>
        <taxon>Pythiaceae</taxon>
        <taxon>Pythium</taxon>
    </lineage>
</organism>
<keyword evidence="2" id="KW-1185">Reference proteome</keyword>
<proteinExistence type="predicted"/>
<dbReference type="EMBL" id="JAKCXM010000119">
    <property type="protein sequence ID" value="KAJ0401771.1"/>
    <property type="molecule type" value="Genomic_DNA"/>
</dbReference>
<protein>
    <submittedName>
        <fullName evidence="1">Uncharacterized protein</fullName>
    </submittedName>
</protein>
<dbReference type="Proteomes" id="UP001209570">
    <property type="component" value="Unassembled WGS sequence"/>
</dbReference>
<accession>A0AAD5Q7B6</accession>
<name>A0AAD5Q7B6_PYTIN</name>
<sequence>MFSSDFRWRAVALVYVYGVAIPEVSLILGSKFKFSVQVEWLQGKWMLTVKNGYYLHNHVVKPEVFRTKRSSIYDFLLQQGENVIMEDVDNMVQAIVSKDGEEDDDTSCNY</sequence>
<evidence type="ECO:0000313" key="1">
    <source>
        <dbReference type="EMBL" id="KAJ0401771.1"/>
    </source>
</evidence>
<reference evidence="1" key="1">
    <citation type="submission" date="2021-12" db="EMBL/GenBank/DDBJ databases">
        <title>Prjna785345.</title>
        <authorList>
            <person name="Rujirawat T."/>
            <person name="Krajaejun T."/>
        </authorList>
    </citation>
    <scope>NUCLEOTIDE SEQUENCE</scope>
    <source>
        <strain evidence="1">Pi057C3</strain>
    </source>
</reference>
<dbReference type="AlphaFoldDB" id="A0AAD5Q7B6"/>
<comment type="caution">
    <text evidence="1">The sequence shown here is derived from an EMBL/GenBank/DDBJ whole genome shotgun (WGS) entry which is preliminary data.</text>
</comment>
<gene>
    <name evidence="1" type="ORF">P43SY_009955</name>
</gene>
<evidence type="ECO:0000313" key="2">
    <source>
        <dbReference type="Proteomes" id="UP001209570"/>
    </source>
</evidence>